<evidence type="ECO:0000256" key="1">
    <source>
        <dbReference type="SAM" id="Phobius"/>
    </source>
</evidence>
<proteinExistence type="predicted"/>
<accession>A0A9J7DIW5</accession>
<feature type="transmembrane region" description="Helical" evidence="1">
    <location>
        <begin position="92"/>
        <end position="111"/>
    </location>
</feature>
<dbReference type="AlphaFoldDB" id="A0A9J7DIW5"/>
<dbReference type="OrthoDB" id="8023539at2759"/>
<feature type="transmembrane region" description="Helical" evidence="1">
    <location>
        <begin position="131"/>
        <end position="149"/>
    </location>
</feature>
<keyword evidence="1" id="KW-0472">Membrane</keyword>
<evidence type="ECO:0000313" key="2">
    <source>
        <dbReference type="Proteomes" id="UP001652621"/>
    </source>
</evidence>
<evidence type="ECO:0000313" key="3">
    <source>
        <dbReference type="RefSeq" id="XP_019894765.1"/>
    </source>
</evidence>
<dbReference type="VEuPathDB" id="VectorBase:MDOMA2_018951"/>
<dbReference type="KEGG" id="mde:109614009"/>
<dbReference type="GeneID" id="109614009"/>
<reference evidence="3" key="1">
    <citation type="submission" date="2025-08" db="UniProtKB">
        <authorList>
            <consortium name="RefSeq"/>
        </authorList>
    </citation>
    <scope>IDENTIFICATION</scope>
    <source>
        <strain evidence="3">Aabys</strain>
        <tissue evidence="3">Whole body</tissue>
    </source>
</reference>
<keyword evidence="2" id="KW-1185">Reference proteome</keyword>
<sequence length="170" mass="18801">MPLKWPSLPLIVTKAISLVFFMTAIILKIWDIKTLYSQFDSHCIAGWEITDKVGSHLQLIMLSVVPDIAFLTCIGVAMFIKTCTFGSDQGTIAYNLVVGILQIWSIFYIYAIEDCGNDAISIVKSVTLPSIIAGIVHLLNSVFCLVFVAPEERAFPLRRPASSTMAENEN</sequence>
<name>A0A9J7DIW5_MUSDO</name>
<feature type="transmembrane region" description="Helical" evidence="1">
    <location>
        <begin position="59"/>
        <end position="80"/>
    </location>
</feature>
<protein>
    <submittedName>
        <fullName evidence="3">Uncharacterized protein LOC109614009 isoform X1</fullName>
    </submittedName>
</protein>
<feature type="transmembrane region" description="Helical" evidence="1">
    <location>
        <begin position="12"/>
        <end position="30"/>
    </location>
</feature>
<dbReference type="Proteomes" id="UP001652621">
    <property type="component" value="Unplaced"/>
</dbReference>
<gene>
    <name evidence="3" type="primary">LOC109614009</name>
</gene>
<keyword evidence="1" id="KW-1133">Transmembrane helix</keyword>
<dbReference type="RefSeq" id="XP_019894765.1">
    <property type="nucleotide sequence ID" value="XM_020039206.2"/>
</dbReference>
<keyword evidence="1" id="KW-0812">Transmembrane</keyword>
<organism evidence="2 3">
    <name type="scientific">Musca domestica</name>
    <name type="common">House fly</name>
    <dbReference type="NCBI Taxonomy" id="7370"/>
    <lineage>
        <taxon>Eukaryota</taxon>
        <taxon>Metazoa</taxon>
        <taxon>Ecdysozoa</taxon>
        <taxon>Arthropoda</taxon>
        <taxon>Hexapoda</taxon>
        <taxon>Insecta</taxon>
        <taxon>Pterygota</taxon>
        <taxon>Neoptera</taxon>
        <taxon>Endopterygota</taxon>
        <taxon>Diptera</taxon>
        <taxon>Brachycera</taxon>
        <taxon>Muscomorpha</taxon>
        <taxon>Muscoidea</taxon>
        <taxon>Muscidae</taxon>
        <taxon>Musca</taxon>
    </lineage>
</organism>